<dbReference type="CDD" id="cd10967">
    <property type="entry name" value="CE4_GLA_like_6s"/>
    <property type="match status" value="1"/>
</dbReference>
<evidence type="ECO:0000256" key="1">
    <source>
        <dbReference type="ARBA" id="ARBA00022801"/>
    </source>
</evidence>
<dbReference type="SMART" id="SM00633">
    <property type="entry name" value="Glyco_10"/>
    <property type="match status" value="1"/>
</dbReference>
<dbReference type="GO" id="GO:0045493">
    <property type="term" value="P:xylan catabolic process"/>
    <property type="evidence" value="ECO:0007669"/>
    <property type="project" value="UniProtKB-KW"/>
</dbReference>
<evidence type="ECO:0000313" key="6">
    <source>
        <dbReference type="EMBL" id="QQZ02685.1"/>
    </source>
</evidence>
<feature type="domain" description="NodB homology" evidence="4">
    <location>
        <begin position="89"/>
        <end position="201"/>
    </location>
</feature>
<dbReference type="InterPro" id="IPR017853">
    <property type="entry name" value="GH"/>
</dbReference>
<evidence type="ECO:0000259" key="5">
    <source>
        <dbReference type="PROSITE" id="PS51760"/>
    </source>
</evidence>
<dbReference type="SUPFAM" id="SSF88713">
    <property type="entry name" value="Glycoside hydrolase/deacetylase"/>
    <property type="match status" value="1"/>
</dbReference>
<dbReference type="PROSITE" id="PS51760">
    <property type="entry name" value="GH10_2"/>
    <property type="match status" value="1"/>
</dbReference>
<reference evidence="6" key="1">
    <citation type="journal article" date="2021" name="AMB Express">
        <title>Characterization of efficient xylanases from industrial-scale pulp and paper wastewater treatment microbiota.</title>
        <authorList>
            <person name="Wang J."/>
            <person name="Liang J."/>
            <person name="Li Y."/>
            <person name="Tian L."/>
            <person name="Wei Y."/>
        </authorList>
    </citation>
    <scope>NUCLEOTIDE SEQUENCE</scope>
</reference>
<dbReference type="PANTHER" id="PTHR31490">
    <property type="entry name" value="GLYCOSYL HYDROLASE"/>
    <property type="match status" value="1"/>
</dbReference>
<feature type="domain" description="GH10" evidence="5">
    <location>
        <begin position="368"/>
        <end position="653"/>
    </location>
</feature>
<evidence type="ECO:0000256" key="2">
    <source>
        <dbReference type="ARBA" id="ARBA00023277"/>
    </source>
</evidence>
<dbReference type="InterPro" id="IPR002509">
    <property type="entry name" value="NODB_dom"/>
</dbReference>
<proteinExistence type="predicted"/>
<dbReference type="InterPro" id="IPR001000">
    <property type="entry name" value="GH10_dom"/>
</dbReference>
<dbReference type="Pfam" id="PF01522">
    <property type="entry name" value="Polysacc_deac_1"/>
    <property type="match status" value="1"/>
</dbReference>
<evidence type="ECO:0000259" key="4">
    <source>
        <dbReference type="PROSITE" id="PS51677"/>
    </source>
</evidence>
<keyword evidence="3" id="KW-0624">Polysaccharide degradation</keyword>
<dbReference type="InterPro" id="IPR044846">
    <property type="entry name" value="GH10"/>
</dbReference>
<keyword evidence="6" id="KW-0858">Xylan degradation</keyword>
<dbReference type="AlphaFoldDB" id="A0A7U1BND8"/>
<organism evidence="6">
    <name type="scientific">uncultured microorganism</name>
    <dbReference type="NCBI Taxonomy" id="358574"/>
    <lineage>
        <taxon>unclassified sequences</taxon>
        <taxon>environmental samples</taxon>
    </lineage>
</organism>
<keyword evidence="2" id="KW-0119">Carbohydrate metabolism</keyword>
<dbReference type="EMBL" id="MW124427">
    <property type="protein sequence ID" value="QQZ02685.1"/>
    <property type="molecule type" value="Genomic_DNA"/>
</dbReference>
<sequence length="710" mass="80039">MAGSHINTFTPGSGGGYNKAPAGKLFTKSFTFIRTKYLSIMNAFTRSFIILSLAANLLFTSQEGLCQTYGSDDLSERPRSGFWPSGKKMALSLTFDDARLSQIDKGIPLLDKYGAKATFYISPGNMLKKAEEWKKAALNGHDIGNHSVLHPCSGNFEWSRGRALEDYSVARMRSELDSANRLIESIFGIRPVSFAYPCGQTFVGRGAGVQSYVPVIASMFESGRGWLNEAPNDPYYCDLAQLNASELDGKSFDQVLQLIETARANGHWLILAGHEMNDEGRQTSLLLTIEEICRYASDTANGIWMDNIHNVASYVVQKRIEESVSAHRKGIITIKARPGAKITVEQLRHEFWFGCAISNGLGSGRMEENDLINYKEKFLQNFNSAVTENAVKWGSMEPRKGEVDYSVIDGILKWTEENDIPIRGHNLFWGIPQFVQPWVKELNDDDLRLTLQNRAETVTSRYKGRFVEYDLNNEMIHGNYYKDRLGPGITKLMAEWACKGDPDAKLWLNDYDILTGNRLADYMAHIRKLLKQGVPVAGIGVQGHLHGETFDRSQLKMALDSLAVFNLPLRVTEFNMPGQRSKYYREKIQVMSPQEEELKAKELTDYYRICFAHPAVDGILMWGFWAGANWIPVSSLYNRDWSPTKSAQAYQDLIFSEWWTKGSGVAGEDGTFSLPAFYGKYRITVNRTAKEVDLKKAEGKLIVDFANKRK</sequence>
<name>A0A7U1BND8_9ZZZZ</name>
<accession>A0A7U1BND8</accession>
<dbReference type="InterPro" id="IPR011330">
    <property type="entry name" value="Glyco_hydro/deAcase_b/a-brl"/>
</dbReference>
<dbReference type="GO" id="GO:0004553">
    <property type="term" value="F:hydrolase activity, hydrolyzing O-glycosyl compounds"/>
    <property type="evidence" value="ECO:0007669"/>
    <property type="project" value="InterPro"/>
</dbReference>
<dbReference type="GO" id="GO:0016810">
    <property type="term" value="F:hydrolase activity, acting on carbon-nitrogen (but not peptide) bonds"/>
    <property type="evidence" value="ECO:0007669"/>
    <property type="project" value="InterPro"/>
</dbReference>
<evidence type="ECO:0000256" key="3">
    <source>
        <dbReference type="ARBA" id="ARBA00023326"/>
    </source>
</evidence>
<dbReference type="Gene3D" id="3.20.20.370">
    <property type="entry name" value="Glycoside hydrolase/deacetylase"/>
    <property type="match status" value="1"/>
</dbReference>
<dbReference type="Gene3D" id="3.20.20.80">
    <property type="entry name" value="Glycosidases"/>
    <property type="match status" value="1"/>
</dbReference>
<dbReference type="SUPFAM" id="SSF51445">
    <property type="entry name" value="(Trans)glycosidases"/>
    <property type="match status" value="1"/>
</dbReference>
<keyword evidence="1 6" id="KW-0378">Hydrolase</keyword>
<dbReference type="PROSITE" id="PS51677">
    <property type="entry name" value="NODB"/>
    <property type="match status" value="1"/>
</dbReference>
<protein>
    <submittedName>
        <fullName evidence="6">1,4-beta-xylanase</fullName>
    </submittedName>
</protein>
<keyword evidence="6" id="KW-0326">Glycosidase</keyword>
<dbReference type="PANTHER" id="PTHR31490:SF1">
    <property type="entry name" value="ENDO-1,4-BETA-XYLANASE 1"/>
    <property type="match status" value="1"/>
</dbReference>
<dbReference type="Pfam" id="PF00331">
    <property type="entry name" value="Glyco_hydro_10"/>
    <property type="match status" value="1"/>
</dbReference>